<evidence type="ECO:0000256" key="6">
    <source>
        <dbReference type="PROSITE-ProRule" id="PRU00108"/>
    </source>
</evidence>
<dbReference type="PROSITE" id="PS00027">
    <property type="entry name" value="HOMEOBOX_1"/>
    <property type="match status" value="1"/>
</dbReference>
<proteinExistence type="predicted"/>
<dbReference type="InterPro" id="IPR009057">
    <property type="entry name" value="Homeodomain-like_sf"/>
</dbReference>
<dbReference type="InterPro" id="IPR001356">
    <property type="entry name" value="HD"/>
</dbReference>
<dbReference type="SUPFAM" id="SSF46689">
    <property type="entry name" value="Homeodomain-like"/>
    <property type="match status" value="1"/>
</dbReference>
<keyword evidence="4 6" id="KW-0371">Homeobox</keyword>
<dbReference type="InterPro" id="IPR052631">
    <property type="entry name" value="Paired_homeobox_Bicoid"/>
</dbReference>
<name>A0AAJ7TBR6_PETMA</name>
<dbReference type="Gene3D" id="1.10.10.60">
    <property type="entry name" value="Homeodomain-like"/>
    <property type="match status" value="1"/>
</dbReference>
<dbReference type="KEGG" id="pmrn:116944315"/>
<evidence type="ECO:0000259" key="10">
    <source>
        <dbReference type="PROSITE" id="PS50803"/>
    </source>
</evidence>
<evidence type="ECO:0000256" key="4">
    <source>
        <dbReference type="ARBA" id="ARBA00023155"/>
    </source>
</evidence>
<dbReference type="GO" id="GO:0000981">
    <property type="term" value="F:DNA-binding transcription factor activity, RNA polymerase II-specific"/>
    <property type="evidence" value="ECO:0007669"/>
    <property type="project" value="InterPro"/>
</dbReference>
<dbReference type="InterPro" id="IPR003654">
    <property type="entry name" value="OAR_dom"/>
</dbReference>
<organism evidence="11 12">
    <name type="scientific">Petromyzon marinus</name>
    <name type="common">Sea lamprey</name>
    <dbReference type="NCBI Taxonomy" id="7757"/>
    <lineage>
        <taxon>Eukaryota</taxon>
        <taxon>Metazoa</taxon>
        <taxon>Chordata</taxon>
        <taxon>Craniata</taxon>
        <taxon>Vertebrata</taxon>
        <taxon>Cyclostomata</taxon>
        <taxon>Hyperoartia</taxon>
        <taxon>Petromyzontiformes</taxon>
        <taxon>Petromyzontidae</taxon>
        <taxon>Petromyzon</taxon>
    </lineage>
</organism>
<dbReference type="Pfam" id="PF03826">
    <property type="entry name" value="OAR"/>
    <property type="match status" value="1"/>
</dbReference>
<dbReference type="PANTHER" id="PTHR46255">
    <property type="entry name" value="SHORT STATURE HOMEOBOX"/>
    <property type="match status" value="1"/>
</dbReference>
<dbReference type="GO" id="GO:1990837">
    <property type="term" value="F:sequence-specific double-stranded DNA binding"/>
    <property type="evidence" value="ECO:0007669"/>
    <property type="project" value="TreeGrafter"/>
</dbReference>
<gene>
    <name evidence="12" type="primary">LOC116944315</name>
</gene>
<feature type="DNA-binding region" description="Homeobox" evidence="6">
    <location>
        <begin position="53"/>
        <end position="112"/>
    </location>
</feature>
<dbReference type="RefSeq" id="XP_032813768.1">
    <property type="nucleotide sequence ID" value="XM_032957877.1"/>
</dbReference>
<evidence type="ECO:0000313" key="11">
    <source>
        <dbReference type="Proteomes" id="UP001318040"/>
    </source>
</evidence>
<keyword evidence="2" id="KW-0217">Developmental protein</keyword>
<feature type="region of interest" description="Disordered" evidence="8">
    <location>
        <begin position="9"/>
        <end position="52"/>
    </location>
</feature>
<dbReference type="Pfam" id="PF00046">
    <property type="entry name" value="Homeodomain"/>
    <property type="match status" value="1"/>
</dbReference>
<sequence>MEELARFVRASFAGGGRRPRSSGARHGGGETQAEAPSGDSNPWGGGGSALRRSRRCRTSFSAEQLQQLERAFEESHYPDGGARLALSARLHLPETRVQVWFQNRRAKSRKQEMQARRGVMLRPGLDGHRVAPYIHMGVTRLHHKQVPAHLCCDHVTRRRPQSPGTELGAGAGVEPATFPSWGLPPVPFALALPLGLEAASDGAQVSSVSKHSSLADLRMKARRHAASLGL</sequence>
<dbReference type="PANTHER" id="PTHR46255:SF3">
    <property type="entry name" value="HOMEOBOX DOMAIN-CONTAINING PROTEIN"/>
    <property type="match status" value="1"/>
</dbReference>
<dbReference type="AlphaFoldDB" id="A0AAJ7TBR6"/>
<evidence type="ECO:0000256" key="2">
    <source>
        <dbReference type="ARBA" id="ARBA00022473"/>
    </source>
</evidence>
<protein>
    <submittedName>
        <fullName evidence="12">Short stature homeobox protein-like</fullName>
    </submittedName>
</protein>
<evidence type="ECO:0000259" key="9">
    <source>
        <dbReference type="PROSITE" id="PS50071"/>
    </source>
</evidence>
<feature type="domain" description="Homeobox" evidence="9">
    <location>
        <begin position="51"/>
        <end position="111"/>
    </location>
</feature>
<dbReference type="GO" id="GO:0005634">
    <property type="term" value="C:nucleus"/>
    <property type="evidence" value="ECO:0007669"/>
    <property type="project" value="UniProtKB-SubCell"/>
</dbReference>
<evidence type="ECO:0000313" key="12">
    <source>
        <dbReference type="RefSeq" id="XP_032813768.1"/>
    </source>
</evidence>
<keyword evidence="3 6" id="KW-0238">DNA-binding</keyword>
<evidence type="ECO:0000256" key="8">
    <source>
        <dbReference type="SAM" id="MobiDB-lite"/>
    </source>
</evidence>
<accession>A0AAJ7TBR6</accession>
<dbReference type="Proteomes" id="UP001318040">
    <property type="component" value="Chromosome 21"/>
</dbReference>
<reference evidence="12" key="1">
    <citation type="submission" date="2025-08" db="UniProtKB">
        <authorList>
            <consortium name="RefSeq"/>
        </authorList>
    </citation>
    <scope>IDENTIFICATION</scope>
    <source>
        <tissue evidence="12">Sperm</tissue>
    </source>
</reference>
<dbReference type="PROSITE" id="PS50803">
    <property type="entry name" value="OAR"/>
    <property type="match status" value="1"/>
</dbReference>
<dbReference type="SMART" id="SM00389">
    <property type="entry name" value="HOX"/>
    <property type="match status" value="1"/>
</dbReference>
<evidence type="ECO:0000256" key="5">
    <source>
        <dbReference type="ARBA" id="ARBA00023242"/>
    </source>
</evidence>
<keyword evidence="5 6" id="KW-0539">Nucleus</keyword>
<evidence type="ECO:0000256" key="3">
    <source>
        <dbReference type="ARBA" id="ARBA00023125"/>
    </source>
</evidence>
<comment type="subcellular location">
    <subcellularLocation>
        <location evidence="1 6 7">Nucleus</location>
    </subcellularLocation>
</comment>
<evidence type="ECO:0000256" key="7">
    <source>
        <dbReference type="RuleBase" id="RU000682"/>
    </source>
</evidence>
<dbReference type="PROSITE" id="PS50071">
    <property type="entry name" value="HOMEOBOX_2"/>
    <property type="match status" value="1"/>
</dbReference>
<dbReference type="InterPro" id="IPR017970">
    <property type="entry name" value="Homeobox_CS"/>
</dbReference>
<feature type="domain" description="OAR" evidence="10">
    <location>
        <begin position="212"/>
        <end position="225"/>
    </location>
</feature>
<keyword evidence="11" id="KW-1185">Reference proteome</keyword>
<evidence type="ECO:0000256" key="1">
    <source>
        <dbReference type="ARBA" id="ARBA00004123"/>
    </source>
</evidence>
<dbReference type="CDD" id="cd00086">
    <property type="entry name" value="homeodomain"/>
    <property type="match status" value="1"/>
</dbReference>